<sequence length="427" mass="49607">MLSQEESPPAKTPLQFESWSWAQNVQFYLDVPSNRRVKNPPFVYDKNVEYKYGCFKYGDKILSGPVPVSAPVLDLPPSVSNGHQRAPKGQGIASEQEEDESDSECSDDDLPYKAEIDEEEWKRDCEDAELWRKEQEQAMRNEIAKQEELLAKKRRLETSVPYPSYHPRAGNYKYQVWYKKGAPDGFQLDPAFEICKIDNNADSASHKRVKSDLKHLPVWFQLDPTFKAYKINNDDDSASHRMMKFALTLLPLMGIEISGESETVFHEHFILTRVGIDNMEVDDIFFRRCVERSVQHDPPLLLEIMEQFYFYSEKKGQKHPIAQFYPPSYTYEMIEYCEDRYWTEHQGELPGRLKYPQKRVTWVVDPPTPAEWKEIMDIKYSFIQPGGEMFVLNFAETKQELKCCVGFGLELAGCSEKTVEVGKPNIE</sequence>
<feature type="compositionally biased region" description="Acidic residues" evidence="1">
    <location>
        <begin position="95"/>
        <end position="109"/>
    </location>
</feature>
<accession>A0A6A5G1X2</accession>
<dbReference type="GO" id="GO:0040021">
    <property type="term" value="P:hermaphrodite germ-line sex determination"/>
    <property type="evidence" value="ECO:0007669"/>
    <property type="project" value="InterPro"/>
</dbReference>
<gene>
    <name evidence="2" type="ORF">GCK72_025424</name>
</gene>
<comment type="caution">
    <text evidence="2">The sequence shown here is derived from an EMBL/GenBank/DDBJ whole genome shotgun (WGS) entry which is preliminary data.</text>
</comment>
<dbReference type="GeneID" id="9819605"/>
<dbReference type="Proteomes" id="UP000483820">
    <property type="component" value="Chromosome X"/>
</dbReference>
<dbReference type="CTD" id="9819605"/>
<dbReference type="GO" id="GO:0042001">
    <property type="term" value="P:hermaphrodite somatic sex determination"/>
    <property type="evidence" value="ECO:0007669"/>
    <property type="project" value="InterPro"/>
</dbReference>
<dbReference type="PANTHER" id="PTHR39365">
    <property type="entry name" value="MX REGION OF TRA-2 RELATED-RELATED"/>
    <property type="match status" value="1"/>
</dbReference>
<dbReference type="GO" id="GO:0004888">
    <property type="term" value="F:transmembrane signaling receptor activity"/>
    <property type="evidence" value="ECO:0007669"/>
    <property type="project" value="InterPro"/>
</dbReference>
<protein>
    <submittedName>
        <fullName evidence="2">Uncharacterized protein</fullName>
    </submittedName>
</protein>
<name>A0A6A5G1X2_CAERE</name>
<dbReference type="KEGG" id="crq:GCK72_025424"/>
<dbReference type="GO" id="GO:0005886">
    <property type="term" value="C:plasma membrane"/>
    <property type="evidence" value="ECO:0007669"/>
    <property type="project" value="TreeGrafter"/>
</dbReference>
<evidence type="ECO:0000313" key="3">
    <source>
        <dbReference type="Proteomes" id="UP000483820"/>
    </source>
</evidence>
<dbReference type="AlphaFoldDB" id="A0A6A5G1X2"/>
<organism evidence="2 3">
    <name type="scientific">Caenorhabditis remanei</name>
    <name type="common">Caenorhabditis vulgaris</name>
    <dbReference type="NCBI Taxonomy" id="31234"/>
    <lineage>
        <taxon>Eukaryota</taxon>
        <taxon>Metazoa</taxon>
        <taxon>Ecdysozoa</taxon>
        <taxon>Nematoda</taxon>
        <taxon>Chromadorea</taxon>
        <taxon>Rhabditida</taxon>
        <taxon>Rhabditina</taxon>
        <taxon>Rhabditomorpha</taxon>
        <taxon>Rhabditoidea</taxon>
        <taxon>Rhabditidae</taxon>
        <taxon>Peloderinae</taxon>
        <taxon>Caenorhabditis</taxon>
    </lineage>
</organism>
<proteinExistence type="predicted"/>
<dbReference type="EMBL" id="WUAV01000006">
    <property type="protein sequence ID" value="KAF1748957.1"/>
    <property type="molecule type" value="Genomic_DNA"/>
</dbReference>
<feature type="region of interest" description="Disordered" evidence="1">
    <location>
        <begin position="74"/>
        <end position="113"/>
    </location>
</feature>
<dbReference type="PANTHER" id="PTHR39365:SF2">
    <property type="entry name" value="MX REGION OF TRA-2 RELATED-RELATED"/>
    <property type="match status" value="1"/>
</dbReference>
<evidence type="ECO:0000313" key="2">
    <source>
        <dbReference type="EMBL" id="KAF1748957.1"/>
    </source>
</evidence>
<dbReference type="InterPro" id="IPR032848">
    <property type="entry name" value="Ce-Tra-2"/>
</dbReference>
<evidence type="ECO:0000256" key="1">
    <source>
        <dbReference type="SAM" id="MobiDB-lite"/>
    </source>
</evidence>
<dbReference type="RefSeq" id="XP_003103753.2">
    <property type="nucleotide sequence ID" value="XM_003103705.2"/>
</dbReference>
<reference evidence="2 3" key="1">
    <citation type="submission" date="2019-12" db="EMBL/GenBank/DDBJ databases">
        <title>Chromosome-level assembly of the Caenorhabditis remanei genome.</title>
        <authorList>
            <person name="Teterina A.A."/>
            <person name="Willis J.H."/>
            <person name="Phillips P.C."/>
        </authorList>
    </citation>
    <scope>NUCLEOTIDE SEQUENCE [LARGE SCALE GENOMIC DNA]</scope>
    <source>
        <strain evidence="2 3">PX506</strain>
        <tissue evidence="2">Whole organism</tissue>
    </source>
</reference>